<name>A0A383ADM9_9ZZZZ</name>
<accession>A0A383ADM9</accession>
<dbReference type="EMBL" id="UINC01191266">
    <property type="protein sequence ID" value="SVE05822.1"/>
    <property type="molecule type" value="Genomic_DNA"/>
</dbReference>
<gene>
    <name evidence="1" type="ORF">METZ01_LOCUS458676</name>
</gene>
<evidence type="ECO:0000313" key="1">
    <source>
        <dbReference type="EMBL" id="SVE05822.1"/>
    </source>
</evidence>
<proteinExistence type="predicted"/>
<organism evidence="1">
    <name type="scientific">marine metagenome</name>
    <dbReference type="NCBI Taxonomy" id="408172"/>
    <lineage>
        <taxon>unclassified sequences</taxon>
        <taxon>metagenomes</taxon>
        <taxon>ecological metagenomes</taxon>
    </lineage>
</organism>
<protein>
    <submittedName>
        <fullName evidence="1">Uncharacterized protein</fullName>
    </submittedName>
</protein>
<reference evidence="1" key="1">
    <citation type="submission" date="2018-05" db="EMBL/GenBank/DDBJ databases">
        <authorList>
            <person name="Lanie J.A."/>
            <person name="Ng W.-L."/>
            <person name="Kazmierczak K.M."/>
            <person name="Andrzejewski T.M."/>
            <person name="Davidsen T.M."/>
            <person name="Wayne K.J."/>
            <person name="Tettelin H."/>
            <person name="Glass J.I."/>
            <person name="Rusch D."/>
            <person name="Podicherti R."/>
            <person name="Tsui H.-C.T."/>
            <person name="Winkler M.E."/>
        </authorList>
    </citation>
    <scope>NUCLEOTIDE SEQUENCE</scope>
</reference>
<sequence length="37" mass="4466">MIGFQRYTKNMKVADTDLSKCYIVFNLDYFFQISDLH</sequence>
<dbReference type="AlphaFoldDB" id="A0A383ADM9"/>